<evidence type="ECO:0000256" key="2">
    <source>
        <dbReference type="ARBA" id="ARBA00010072"/>
    </source>
</evidence>
<keyword evidence="12" id="KW-1185">Reference proteome</keyword>
<evidence type="ECO:0000313" key="12">
    <source>
        <dbReference type="Proteomes" id="UP001320831"/>
    </source>
</evidence>
<keyword evidence="8 9" id="KW-0472">Membrane</keyword>
<dbReference type="Proteomes" id="UP001320831">
    <property type="component" value="Unassembled WGS sequence"/>
</dbReference>
<dbReference type="Pfam" id="PF00528">
    <property type="entry name" value="BPD_transp_1"/>
    <property type="match status" value="1"/>
</dbReference>
<keyword evidence="3 9" id="KW-0813">Transport</keyword>
<sequence>MFWDWNYVWEITPTLLRASVVTIQATLLGFALAAVLGLVLAILRMSKTGWISVTAAGFVEFIRSTPVLIQIFFIFFVFPEFGVVLPAMTAGVIALGLHYGSYCSEVYRAGLENVPRGQWEASTALNLSPYITFRDIIIPQAIPPVVPALGNYLVALFKETPLLSAIAVLELMQTAKILGSQSFRYVEPITLVGGFFLVMSLIAAAFIRQVETYLNRTLRNPGGAR</sequence>
<feature type="domain" description="ABC transmembrane type-1" evidence="10">
    <location>
        <begin position="19"/>
        <end position="207"/>
    </location>
</feature>
<evidence type="ECO:0000259" key="10">
    <source>
        <dbReference type="PROSITE" id="PS50928"/>
    </source>
</evidence>
<keyword evidence="6" id="KW-0029">Amino-acid transport</keyword>
<dbReference type="EMBL" id="JAOCZP010000003">
    <property type="protein sequence ID" value="MCT7375758.1"/>
    <property type="molecule type" value="Genomic_DNA"/>
</dbReference>
<dbReference type="InterPro" id="IPR010065">
    <property type="entry name" value="AA_ABC_transptr_permease_3TM"/>
</dbReference>
<dbReference type="CDD" id="cd06261">
    <property type="entry name" value="TM_PBP2"/>
    <property type="match status" value="1"/>
</dbReference>
<dbReference type="NCBIfam" id="TIGR03003">
    <property type="entry name" value="ectoine_ehuD"/>
    <property type="match status" value="1"/>
</dbReference>
<proteinExistence type="inferred from homology"/>
<evidence type="ECO:0000256" key="4">
    <source>
        <dbReference type="ARBA" id="ARBA00022475"/>
    </source>
</evidence>
<dbReference type="InterPro" id="IPR035906">
    <property type="entry name" value="MetI-like_sf"/>
</dbReference>
<accession>A0ABT2LMJ6</accession>
<evidence type="ECO:0000256" key="6">
    <source>
        <dbReference type="ARBA" id="ARBA00022970"/>
    </source>
</evidence>
<dbReference type="InterPro" id="IPR000515">
    <property type="entry name" value="MetI-like"/>
</dbReference>
<dbReference type="SUPFAM" id="SSF161098">
    <property type="entry name" value="MetI-like"/>
    <property type="match status" value="1"/>
</dbReference>
<feature type="transmembrane region" description="Helical" evidence="9">
    <location>
        <begin position="20"/>
        <end position="43"/>
    </location>
</feature>
<feature type="transmembrane region" description="Helical" evidence="9">
    <location>
        <begin position="185"/>
        <end position="207"/>
    </location>
</feature>
<comment type="caution">
    <text evidence="11">The sequence shown here is derived from an EMBL/GenBank/DDBJ whole genome shotgun (WGS) entry which is preliminary data.</text>
</comment>
<comment type="similarity">
    <text evidence="2">Belongs to the binding-protein-dependent transport system permease family. HisMQ subfamily.</text>
</comment>
<dbReference type="NCBIfam" id="TIGR01726">
    <property type="entry name" value="HEQRo_perm_3TM"/>
    <property type="match status" value="1"/>
</dbReference>
<evidence type="ECO:0000256" key="5">
    <source>
        <dbReference type="ARBA" id="ARBA00022692"/>
    </source>
</evidence>
<dbReference type="InterPro" id="IPR043429">
    <property type="entry name" value="ArtM/GltK/GlnP/TcyL/YhdX-like"/>
</dbReference>
<evidence type="ECO:0000256" key="7">
    <source>
        <dbReference type="ARBA" id="ARBA00022989"/>
    </source>
</evidence>
<evidence type="ECO:0000256" key="1">
    <source>
        <dbReference type="ARBA" id="ARBA00004429"/>
    </source>
</evidence>
<dbReference type="PANTHER" id="PTHR30614">
    <property type="entry name" value="MEMBRANE COMPONENT OF AMINO ACID ABC TRANSPORTER"/>
    <property type="match status" value="1"/>
</dbReference>
<evidence type="ECO:0000256" key="9">
    <source>
        <dbReference type="RuleBase" id="RU363032"/>
    </source>
</evidence>
<dbReference type="PANTHER" id="PTHR30614:SF0">
    <property type="entry name" value="L-CYSTINE TRANSPORT SYSTEM PERMEASE PROTEIN TCYL"/>
    <property type="match status" value="1"/>
</dbReference>
<protein>
    <submittedName>
        <fullName evidence="11">Ectoine/hydroxyectoine ABC transporter permease subunit EhuD</fullName>
    </submittedName>
</protein>
<dbReference type="InterPro" id="IPR014341">
    <property type="entry name" value="Ectoine_EhuD"/>
</dbReference>
<reference evidence="11 12" key="1">
    <citation type="submission" date="2022-09" db="EMBL/GenBank/DDBJ databases">
        <title>Chelativorans salina sp. nov., a novel slightly halophilic bacterium isolated from a saline lake sediment enrichment.</title>
        <authorList>
            <person name="Gao L."/>
            <person name="Fang B.-Z."/>
            <person name="Li W.-J."/>
        </authorList>
    </citation>
    <scope>NUCLEOTIDE SEQUENCE [LARGE SCALE GENOMIC DNA]</scope>
    <source>
        <strain evidence="11 12">EGI FJ00035</strain>
    </source>
</reference>
<keyword evidence="4" id="KW-1003">Cell membrane</keyword>
<dbReference type="Gene3D" id="1.10.3720.10">
    <property type="entry name" value="MetI-like"/>
    <property type="match status" value="1"/>
</dbReference>
<comment type="subcellular location">
    <subcellularLocation>
        <location evidence="1">Cell inner membrane</location>
        <topology evidence="1">Multi-pass membrane protein</topology>
    </subcellularLocation>
    <subcellularLocation>
        <location evidence="9">Cell membrane</location>
        <topology evidence="9">Multi-pass membrane protein</topology>
    </subcellularLocation>
</comment>
<name>A0ABT2LMJ6_9HYPH</name>
<gene>
    <name evidence="11" type="primary">ehuD</name>
    <name evidence="11" type="ORF">N5A92_12010</name>
</gene>
<organism evidence="11 12">
    <name type="scientific">Chelativorans salis</name>
    <dbReference type="NCBI Taxonomy" id="2978478"/>
    <lineage>
        <taxon>Bacteria</taxon>
        <taxon>Pseudomonadati</taxon>
        <taxon>Pseudomonadota</taxon>
        <taxon>Alphaproteobacteria</taxon>
        <taxon>Hyphomicrobiales</taxon>
        <taxon>Phyllobacteriaceae</taxon>
        <taxon>Chelativorans</taxon>
    </lineage>
</organism>
<keyword evidence="7 9" id="KW-1133">Transmembrane helix</keyword>
<keyword evidence="5 9" id="KW-0812">Transmembrane</keyword>
<evidence type="ECO:0000256" key="8">
    <source>
        <dbReference type="ARBA" id="ARBA00023136"/>
    </source>
</evidence>
<evidence type="ECO:0000313" key="11">
    <source>
        <dbReference type="EMBL" id="MCT7375758.1"/>
    </source>
</evidence>
<dbReference type="PROSITE" id="PS50928">
    <property type="entry name" value="ABC_TM1"/>
    <property type="match status" value="1"/>
</dbReference>
<dbReference type="RefSeq" id="WP_260902924.1">
    <property type="nucleotide sequence ID" value="NZ_JAOCZP010000003.1"/>
</dbReference>
<evidence type="ECO:0000256" key="3">
    <source>
        <dbReference type="ARBA" id="ARBA00022448"/>
    </source>
</evidence>